<dbReference type="STRING" id="1385521.N803_13965"/>
<evidence type="ECO:0000313" key="4">
    <source>
        <dbReference type="EMBL" id="KGN37485.1"/>
    </source>
</evidence>
<dbReference type="PANTHER" id="PTHR36933">
    <property type="entry name" value="SLL0788 PROTEIN"/>
    <property type="match status" value="1"/>
</dbReference>
<dbReference type="RefSeq" id="WP_052112151.1">
    <property type="nucleotide sequence ID" value="NZ_AVPK01000005.1"/>
</dbReference>
<feature type="domain" description="DUF305" evidence="3">
    <location>
        <begin position="55"/>
        <end position="199"/>
    </location>
</feature>
<feature type="region of interest" description="Disordered" evidence="1">
    <location>
        <begin position="28"/>
        <end position="51"/>
    </location>
</feature>
<reference evidence="4 5" key="1">
    <citation type="submission" date="2013-08" db="EMBL/GenBank/DDBJ databases">
        <title>The genome sequence of Knoellia subterranea.</title>
        <authorList>
            <person name="Zhu W."/>
            <person name="Wang G."/>
        </authorList>
    </citation>
    <scope>NUCLEOTIDE SEQUENCE [LARGE SCALE GENOMIC DNA]</scope>
    <source>
        <strain evidence="4 5">KCTC 19937</strain>
    </source>
</reference>
<keyword evidence="2" id="KW-0732">Signal</keyword>
<dbReference type="EMBL" id="AVPK01000005">
    <property type="protein sequence ID" value="KGN37485.1"/>
    <property type="molecule type" value="Genomic_DNA"/>
</dbReference>
<dbReference type="PROSITE" id="PS51257">
    <property type="entry name" value="PROKAR_LIPOPROTEIN"/>
    <property type="match status" value="1"/>
</dbReference>
<dbReference type="Pfam" id="PF03713">
    <property type="entry name" value="DUF305"/>
    <property type="match status" value="1"/>
</dbReference>
<proteinExistence type="predicted"/>
<evidence type="ECO:0000256" key="1">
    <source>
        <dbReference type="SAM" id="MobiDB-lite"/>
    </source>
</evidence>
<keyword evidence="5" id="KW-1185">Reference proteome</keyword>
<comment type="caution">
    <text evidence="4">The sequence shown here is derived from an EMBL/GenBank/DDBJ whole genome shotgun (WGS) entry which is preliminary data.</text>
</comment>
<name>A0A0A0JJA3_9MICO</name>
<sequence>MHLKKHHPVLAAVGVAALLSVSACGTDDAGSGAAGGGSTTSATESQNVDDGRKGDVMFAQMMIPHHRQAVEMADEALKKDASTEVKGLAAQIKAAQGPEIETMTKWLQEWDAPMTAEGGHGGHGGGDGMMSGDDMEDLSAANGAAFDKMWLTMMIEHHEGAVEMAEGVLKTTTNPQVEEMAKAIVEGQNEEIATMKGLL</sequence>
<dbReference type="PANTHER" id="PTHR36933:SF1">
    <property type="entry name" value="SLL0788 PROTEIN"/>
    <property type="match status" value="1"/>
</dbReference>
<evidence type="ECO:0000256" key="2">
    <source>
        <dbReference type="SAM" id="SignalP"/>
    </source>
</evidence>
<dbReference type="InterPro" id="IPR005183">
    <property type="entry name" value="DUF305_CopM-like"/>
</dbReference>
<evidence type="ECO:0000313" key="5">
    <source>
        <dbReference type="Proteomes" id="UP000030011"/>
    </source>
</evidence>
<dbReference type="OrthoDB" id="26872at2"/>
<dbReference type="Gene3D" id="1.20.1260.10">
    <property type="match status" value="1"/>
</dbReference>
<dbReference type="Proteomes" id="UP000030011">
    <property type="component" value="Unassembled WGS sequence"/>
</dbReference>
<gene>
    <name evidence="4" type="ORF">N803_13965</name>
</gene>
<protein>
    <recommendedName>
        <fullName evidence="3">DUF305 domain-containing protein</fullName>
    </recommendedName>
</protein>
<dbReference type="AlphaFoldDB" id="A0A0A0JJA3"/>
<accession>A0A0A0JJA3</accession>
<dbReference type="eggNOG" id="COG3544">
    <property type="taxonomic scope" value="Bacteria"/>
</dbReference>
<evidence type="ECO:0000259" key="3">
    <source>
        <dbReference type="Pfam" id="PF03713"/>
    </source>
</evidence>
<dbReference type="InterPro" id="IPR012347">
    <property type="entry name" value="Ferritin-like"/>
</dbReference>
<feature type="chain" id="PRO_5038923050" description="DUF305 domain-containing protein" evidence="2">
    <location>
        <begin position="26"/>
        <end position="199"/>
    </location>
</feature>
<organism evidence="4 5">
    <name type="scientific">Knoellia subterranea KCTC 19937</name>
    <dbReference type="NCBI Taxonomy" id="1385521"/>
    <lineage>
        <taxon>Bacteria</taxon>
        <taxon>Bacillati</taxon>
        <taxon>Actinomycetota</taxon>
        <taxon>Actinomycetes</taxon>
        <taxon>Micrococcales</taxon>
        <taxon>Intrasporangiaceae</taxon>
        <taxon>Knoellia</taxon>
    </lineage>
</organism>
<feature type="signal peptide" evidence="2">
    <location>
        <begin position="1"/>
        <end position="25"/>
    </location>
</feature>